<feature type="transmembrane region" description="Helical" evidence="5">
    <location>
        <begin position="66"/>
        <end position="88"/>
    </location>
</feature>
<dbReference type="Gene3D" id="3.30.565.10">
    <property type="entry name" value="Histidine kinase-like ATPase, C-terminal domain"/>
    <property type="match status" value="1"/>
</dbReference>
<keyword evidence="1" id="KW-0808">Transferase</keyword>
<keyword evidence="5" id="KW-1133">Transmembrane helix</keyword>
<dbReference type="GO" id="GO:0000160">
    <property type="term" value="P:phosphorelay signal transduction system"/>
    <property type="evidence" value="ECO:0007669"/>
    <property type="project" value="UniProtKB-KW"/>
</dbReference>
<evidence type="ECO:0000256" key="1">
    <source>
        <dbReference type="ARBA" id="ARBA00022679"/>
    </source>
</evidence>
<evidence type="ECO:0000256" key="4">
    <source>
        <dbReference type="SAM" id="MobiDB-lite"/>
    </source>
</evidence>
<dbReference type="Pfam" id="PF02518">
    <property type="entry name" value="HATPase_c"/>
    <property type="match status" value="1"/>
</dbReference>
<accession>A0A919VR15</accession>
<keyword evidence="8" id="KW-1185">Reference proteome</keyword>
<evidence type="ECO:0000259" key="6">
    <source>
        <dbReference type="Pfam" id="PF02518"/>
    </source>
</evidence>
<keyword evidence="5" id="KW-0472">Membrane</keyword>
<name>A0A919VR15_9ACTN</name>
<protein>
    <recommendedName>
        <fullName evidence="6">Histidine kinase/HSP90-like ATPase domain-containing protein</fullName>
    </recommendedName>
</protein>
<feature type="transmembrane region" description="Helical" evidence="5">
    <location>
        <begin position="293"/>
        <end position="312"/>
    </location>
</feature>
<feature type="transmembrane region" description="Helical" evidence="5">
    <location>
        <begin position="35"/>
        <end position="60"/>
    </location>
</feature>
<dbReference type="InterPro" id="IPR050482">
    <property type="entry name" value="Sensor_HK_TwoCompSys"/>
</dbReference>
<feature type="transmembrane region" description="Helical" evidence="5">
    <location>
        <begin position="213"/>
        <end position="236"/>
    </location>
</feature>
<sequence length="626" mass="63848">MRRDGAWPVVLGGIGGALLLTVEASPAYGGGLPPFFGGVGAAGWGAIVTTAAALCLLRFWPYLLGVAALLQLSGSPHYLLAIIGVLACAQSLFRRGAPGWGAAVAALSIGSRLMGTAMTGPAWLILHASLPTWHRVLTVAALALLGPVLWLYRRGDADAAGPWERGKWPWTRVRLVLAGALALAVLVPVGMLTTGRIAYLLGVDAYAVARHGAAQAALTGAIVLVTVVVLAAMAGLWSLAGALTAATVQVAVLAPAILALTALAYSDTTRWLSVLAGAVAGAAAAASRWRIPLAAGLTVVGATTMLIAYAATTGHPEKLATQRQAIPAALLLIVIAAAATATVGTTATVLAPRGALPAVLGPVTGVLAGAAAQTVSVTYLRDGLPTSSYLNPVLHLNTSAVLLLVGGSALGGLGLAQQFAARRAERRHAEQIRREAADAERDRLARPIHDGVLQVLALVQRHGSELGGSGAQLAELAGAQEIALRNLLTGRTAQPRTADADLGSALSVLASASIEVAAPAGPVMLPAVTVTELTAAVQAALDNVRRHAGAGTHVWILLEDEGNGVRVSVRDDGAGFAPDRLTEAADNGRLGVAQSMRGRITDLGGTTTIHSRPGEGTEVEFWVPRR</sequence>
<feature type="transmembrane region" description="Helical" evidence="5">
    <location>
        <begin position="400"/>
        <end position="421"/>
    </location>
</feature>
<feature type="transmembrane region" description="Helical" evidence="5">
    <location>
        <begin position="324"/>
        <end position="351"/>
    </location>
</feature>
<dbReference type="Proteomes" id="UP000680865">
    <property type="component" value="Unassembled WGS sequence"/>
</dbReference>
<proteinExistence type="predicted"/>
<feature type="transmembrane region" description="Helical" evidence="5">
    <location>
        <begin position="358"/>
        <end position="380"/>
    </location>
</feature>
<reference evidence="7" key="1">
    <citation type="submission" date="2021-03" db="EMBL/GenBank/DDBJ databases">
        <title>Whole genome shotgun sequence of Actinoplanes consettensis NBRC 14913.</title>
        <authorList>
            <person name="Komaki H."/>
            <person name="Tamura T."/>
        </authorList>
    </citation>
    <scope>NUCLEOTIDE SEQUENCE</scope>
    <source>
        <strain evidence="7">NBRC 14913</strain>
    </source>
</reference>
<feature type="transmembrane region" description="Helical" evidence="5">
    <location>
        <begin position="173"/>
        <end position="193"/>
    </location>
</feature>
<evidence type="ECO:0000256" key="5">
    <source>
        <dbReference type="SAM" id="Phobius"/>
    </source>
</evidence>
<dbReference type="GO" id="GO:0016301">
    <property type="term" value="F:kinase activity"/>
    <property type="evidence" value="ECO:0007669"/>
    <property type="project" value="UniProtKB-KW"/>
</dbReference>
<dbReference type="InterPro" id="IPR036890">
    <property type="entry name" value="HATPase_C_sf"/>
</dbReference>
<dbReference type="CDD" id="cd16917">
    <property type="entry name" value="HATPase_UhpB-NarQ-NarX-like"/>
    <property type="match status" value="1"/>
</dbReference>
<evidence type="ECO:0000313" key="8">
    <source>
        <dbReference type="Proteomes" id="UP000680865"/>
    </source>
</evidence>
<feature type="transmembrane region" description="Helical" evidence="5">
    <location>
        <begin position="271"/>
        <end position="286"/>
    </location>
</feature>
<keyword evidence="2" id="KW-0418">Kinase</keyword>
<keyword evidence="5" id="KW-0812">Transmembrane</keyword>
<feature type="transmembrane region" description="Helical" evidence="5">
    <location>
        <begin position="6"/>
        <end position="23"/>
    </location>
</feature>
<feature type="transmembrane region" description="Helical" evidence="5">
    <location>
        <begin position="100"/>
        <end position="126"/>
    </location>
</feature>
<evidence type="ECO:0000256" key="3">
    <source>
        <dbReference type="ARBA" id="ARBA00023012"/>
    </source>
</evidence>
<comment type="caution">
    <text evidence="7">The sequence shown here is derived from an EMBL/GenBank/DDBJ whole genome shotgun (WGS) entry which is preliminary data.</text>
</comment>
<feature type="transmembrane region" description="Helical" evidence="5">
    <location>
        <begin position="243"/>
        <end position="265"/>
    </location>
</feature>
<evidence type="ECO:0000256" key="2">
    <source>
        <dbReference type="ARBA" id="ARBA00022777"/>
    </source>
</evidence>
<dbReference type="InterPro" id="IPR003594">
    <property type="entry name" value="HATPase_dom"/>
</dbReference>
<dbReference type="EMBL" id="BOQP01000024">
    <property type="protein sequence ID" value="GIM75549.1"/>
    <property type="molecule type" value="Genomic_DNA"/>
</dbReference>
<feature type="domain" description="Histidine kinase/HSP90-like ATPase" evidence="6">
    <location>
        <begin position="532"/>
        <end position="625"/>
    </location>
</feature>
<dbReference type="SUPFAM" id="SSF55874">
    <property type="entry name" value="ATPase domain of HSP90 chaperone/DNA topoisomerase II/histidine kinase"/>
    <property type="match status" value="1"/>
</dbReference>
<gene>
    <name evidence="7" type="ORF">Aco04nite_45910</name>
</gene>
<evidence type="ECO:0000313" key="7">
    <source>
        <dbReference type="EMBL" id="GIM75549.1"/>
    </source>
</evidence>
<keyword evidence="3" id="KW-0902">Two-component regulatory system</keyword>
<dbReference type="RefSeq" id="WP_244876210.1">
    <property type="nucleotide sequence ID" value="NZ_BAAATW010000013.1"/>
</dbReference>
<dbReference type="PANTHER" id="PTHR24421:SF61">
    <property type="entry name" value="OXYGEN SENSOR HISTIDINE KINASE NREB"/>
    <property type="match status" value="1"/>
</dbReference>
<feature type="transmembrane region" description="Helical" evidence="5">
    <location>
        <begin position="132"/>
        <end position="152"/>
    </location>
</feature>
<organism evidence="7 8">
    <name type="scientific">Winogradskya consettensis</name>
    <dbReference type="NCBI Taxonomy" id="113560"/>
    <lineage>
        <taxon>Bacteria</taxon>
        <taxon>Bacillati</taxon>
        <taxon>Actinomycetota</taxon>
        <taxon>Actinomycetes</taxon>
        <taxon>Micromonosporales</taxon>
        <taxon>Micromonosporaceae</taxon>
        <taxon>Winogradskya</taxon>
    </lineage>
</organism>
<feature type="region of interest" description="Disordered" evidence="4">
    <location>
        <begin position="603"/>
        <end position="626"/>
    </location>
</feature>
<dbReference type="PANTHER" id="PTHR24421">
    <property type="entry name" value="NITRATE/NITRITE SENSOR PROTEIN NARX-RELATED"/>
    <property type="match status" value="1"/>
</dbReference>
<dbReference type="AlphaFoldDB" id="A0A919VR15"/>